<keyword evidence="1" id="KW-0175">Coiled coil</keyword>
<organism evidence="2 3">
    <name type="scientific">Linum trigynum</name>
    <dbReference type="NCBI Taxonomy" id="586398"/>
    <lineage>
        <taxon>Eukaryota</taxon>
        <taxon>Viridiplantae</taxon>
        <taxon>Streptophyta</taxon>
        <taxon>Embryophyta</taxon>
        <taxon>Tracheophyta</taxon>
        <taxon>Spermatophyta</taxon>
        <taxon>Magnoliopsida</taxon>
        <taxon>eudicotyledons</taxon>
        <taxon>Gunneridae</taxon>
        <taxon>Pentapetalae</taxon>
        <taxon>rosids</taxon>
        <taxon>fabids</taxon>
        <taxon>Malpighiales</taxon>
        <taxon>Linaceae</taxon>
        <taxon>Linum</taxon>
    </lineage>
</organism>
<dbReference type="AlphaFoldDB" id="A0AAV2GQP8"/>
<sequence length="141" mass="16059">MGCEPVKLDFDDKVESRSTEELVLSLRREFQLSKFQSMASILACGEKKLKLEIEAKVEDLKKVRSEKVRLEDELKRCKEECSILKLQLEAKKEMELRVTKFEGCEEDVETGEVQEQPPEDRGESVRLTAEGNGIANASSCF</sequence>
<evidence type="ECO:0000313" key="2">
    <source>
        <dbReference type="EMBL" id="CAL1412816.1"/>
    </source>
</evidence>
<evidence type="ECO:0000256" key="1">
    <source>
        <dbReference type="SAM" id="Coils"/>
    </source>
</evidence>
<keyword evidence="3" id="KW-1185">Reference proteome</keyword>
<dbReference type="Proteomes" id="UP001497516">
    <property type="component" value="Chromosome 9"/>
</dbReference>
<dbReference type="EMBL" id="OZ034822">
    <property type="protein sequence ID" value="CAL1412816.1"/>
    <property type="molecule type" value="Genomic_DNA"/>
</dbReference>
<accession>A0AAV2GQP8</accession>
<proteinExistence type="predicted"/>
<name>A0AAV2GQP8_9ROSI</name>
<protein>
    <submittedName>
        <fullName evidence="2">Uncharacterized protein</fullName>
    </submittedName>
</protein>
<reference evidence="2 3" key="1">
    <citation type="submission" date="2024-04" db="EMBL/GenBank/DDBJ databases">
        <authorList>
            <person name="Fracassetti M."/>
        </authorList>
    </citation>
    <scope>NUCLEOTIDE SEQUENCE [LARGE SCALE GENOMIC DNA]</scope>
</reference>
<feature type="coiled-coil region" evidence="1">
    <location>
        <begin position="46"/>
        <end position="94"/>
    </location>
</feature>
<gene>
    <name evidence="2" type="ORF">LTRI10_LOCUS52084</name>
</gene>
<evidence type="ECO:0000313" key="3">
    <source>
        <dbReference type="Proteomes" id="UP001497516"/>
    </source>
</evidence>